<dbReference type="Proteomes" id="UP000075455">
    <property type="component" value="Unassembled WGS sequence"/>
</dbReference>
<evidence type="ECO:0000313" key="2">
    <source>
        <dbReference type="Proteomes" id="UP000075455"/>
    </source>
</evidence>
<evidence type="ECO:0000313" key="1">
    <source>
        <dbReference type="EMBL" id="KYD18896.1"/>
    </source>
</evidence>
<reference evidence="1 2" key="1">
    <citation type="submission" date="2016-01" db="EMBL/GenBank/DDBJ databases">
        <title>Draft Genome Sequences of Seven Thermophilic Sporeformers Isolated from Foods.</title>
        <authorList>
            <person name="Berendsen E.M."/>
            <person name="Wells-Bennik M.H."/>
            <person name="Krawcyk A.O."/>
            <person name="De Jong A."/>
            <person name="Holsappel S."/>
            <person name="Eijlander R.T."/>
            <person name="Kuipers O.P."/>
        </authorList>
    </citation>
    <scope>NUCLEOTIDE SEQUENCE [LARGE SCALE GENOMIC DNA]</scope>
    <source>
        <strain evidence="1 2">B4119</strain>
    </source>
</reference>
<organism evidence="1 2">
    <name type="scientific">Saccharococcus caldoxylosilyticus</name>
    <dbReference type="NCBI Taxonomy" id="81408"/>
    <lineage>
        <taxon>Bacteria</taxon>
        <taxon>Bacillati</taxon>
        <taxon>Bacillota</taxon>
        <taxon>Bacilli</taxon>
        <taxon>Bacillales</taxon>
        <taxon>Anoxybacillaceae</taxon>
        <taxon>Saccharococcus</taxon>
    </lineage>
</organism>
<dbReference type="AlphaFoldDB" id="A0A150M392"/>
<proteinExistence type="predicted"/>
<gene>
    <name evidence="1" type="ORF">B4119_3726</name>
</gene>
<accession>A0A150M392</accession>
<dbReference type="EMBL" id="LQYS01000014">
    <property type="protein sequence ID" value="KYD18896.1"/>
    <property type="molecule type" value="Genomic_DNA"/>
</dbReference>
<name>A0A150M392_9BACL</name>
<dbReference type="PATRIC" id="fig|81408.3.peg.1248"/>
<comment type="caution">
    <text evidence="1">The sequence shown here is derived from an EMBL/GenBank/DDBJ whole genome shotgun (WGS) entry which is preliminary data.</text>
</comment>
<dbReference type="STRING" id="81408.B4119_3726"/>
<sequence>MKELHTFGWYAAKISPYLPKKAFQPVKSRLFGGDGLFIVDHRRHPRCFSFESSSDMESPHFCYAGLQFRVIRIFRT</sequence>
<protein>
    <submittedName>
        <fullName evidence="1">Uncharacterized protein</fullName>
    </submittedName>
</protein>